<dbReference type="GO" id="GO:0005524">
    <property type="term" value="F:ATP binding"/>
    <property type="evidence" value="ECO:0007669"/>
    <property type="project" value="InterPro"/>
</dbReference>
<dbReference type="GO" id="GO:0004674">
    <property type="term" value="F:protein serine/threonine kinase activity"/>
    <property type="evidence" value="ECO:0007669"/>
    <property type="project" value="TreeGrafter"/>
</dbReference>
<accession>A0A2T2N7I3</accession>
<dbReference type="Proteomes" id="UP000240883">
    <property type="component" value="Unassembled WGS sequence"/>
</dbReference>
<protein>
    <submittedName>
        <fullName evidence="2">Kinase-like protein</fullName>
    </submittedName>
</protein>
<dbReference type="Gene3D" id="1.10.510.10">
    <property type="entry name" value="Transferase(Phosphotransferase) domain 1"/>
    <property type="match status" value="1"/>
</dbReference>
<dbReference type="InterPro" id="IPR051681">
    <property type="entry name" value="Ser/Thr_Kinases-Pseudokinases"/>
</dbReference>
<dbReference type="STRING" id="1448308.A0A2T2N7I3"/>
<gene>
    <name evidence="2" type="ORF">BS50DRAFT_148622</name>
</gene>
<keyword evidence="2" id="KW-0808">Transferase</keyword>
<dbReference type="PROSITE" id="PS50011">
    <property type="entry name" value="PROTEIN_KINASE_DOM"/>
    <property type="match status" value="1"/>
</dbReference>
<evidence type="ECO:0000313" key="2">
    <source>
        <dbReference type="EMBL" id="PSN61340.1"/>
    </source>
</evidence>
<reference evidence="2 3" key="1">
    <citation type="journal article" date="2018" name="Front. Microbiol.">
        <title>Genome-Wide Analysis of Corynespora cassiicola Leaf Fall Disease Putative Effectors.</title>
        <authorList>
            <person name="Lopez D."/>
            <person name="Ribeiro S."/>
            <person name="Label P."/>
            <person name="Fumanal B."/>
            <person name="Venisse J.S."/>
            <person name="Kohler A."/>
            <person name="de Oliveira R.R."/>
            <person name="Labutti K."/>
            <person name="Lipzen A."/>
            <person name="Lail K."/>
            <person name="Bauer D."/>
            <person name="Ohm R.A."/>
            <person name="Barry K.W."/>
            <person name="Spatafora J."/>
            <person name="Grigoriev I.V."/>
            <person name="Martin F.M."/>
            <person name="Pujade-Renaud V."/>
        </authorList>
    </citation>
    <scope>NUCLEOTIDE SEQUENCE [LARGE SCALE GENOMIC DNA]</scope>
    <source>
        <strain evidence="2 3">Philippines</strain>
    </source>
</reference>
<dbReference type="InterPro" id="IPR000719">
    <property type="entry name" value="Prot_kinase_dom"/>
</dbReference>
<proteinExistence type="predicted"/>
<evidence type="ECO:0000313" key="3">
    <source>
        <dbReference type="Proteomes" id="UP000240883"/>
    </source>
</evidence>
<keyword evidence="3" id="KW-1185">Reference proteome</keyword>
<dbReference type="SUPFAM" id="SSF56112">
    <property type="entry name" value="Protein kinase-like (PK-like)"/>
    <property type="match status" value="1"/>
</dbReference>
<sequence>MDGDIYVVPYFPDGVQHIITTGSNHYIGFVNNSTILKYPHFKGTLDALRVESKILQRLGNHPRIIEFKGEHDDGLLLEYAPNGSLEKHLKETQFTIKDKIRLAKETAEGVAYAHESNVLICDIHVRNILLDAEFHIKLCDFQGRLLGPDKEILLSGGASENAESFMPRCDKEFADVRTDIFALGSTIYHIMTGHRPFPQYNTIDDEAKFVDLYRRGHFPTLDVRVGGEIVQNCWRGKYNSATEIVNDLGLLEIEE</sequence>
<dbReference type="AlphaFoldDB" id="A0A2T2N7I3"/>
<organism evidence="2 3">
    <name type="scientific">Corynespora cassiicola Philippines</name>
    <dbReference type="NCBI Taxonomy" id="1448308"/>
    <lineage>
        <taxon>Eukaryota</taxon>
        <taxon>Fungi</taxon>
        <taxon>Dikarya</taxon>
        <taxon>Ascomycota</taxon>
        <taxon>Pezizomycotina</taxon>
        <taxon>Dothideomycetes</taxon>
        <taxon>Pleosporomycetidae</taxon>
        <taxon>Pleosporales</taxon>
        <taxon>Corynesporascaceae</taxon>
        <taxon>Corynespora</taxon>
    </lineage>
</organism>
<dbReference type="EMBL" id="KZ678144">
    <property type="protein sequence ID" value="PSN61340.1"/>
    <property type="molecule type" value="Genomic_DNA"/>
</dbReference>
<evidence type="ECO:0000259" key="1">
    <source>
        <dbReference type="PROSITE" id="PS50011"/>
    </source>
</evidence>
<feature type="domain" description="Protein kinase" evidence="1">
    <location>
        <begin position="1"/>
        <end position="255"/>
    </location>
</feature>
<dbReference type="Pfam" id="PF00069">
    <property type="entry name" value="Pkinase"/>
    <property type="match status" value="1"/>
</dbReference>
<dbReference type="PANTHER" id="PTHR44329">
    <property type="entry name" value="SERINE/THREONINE-PROTEIN KINASE TNNI3K-RELATED"/>
    <property type="match status" value="1"/>
</dbReference>
<name>A0A2T2N7I3_CORCC</name>
<dbReference type="OrthoDB" id="1668230at2759"/>
<keyword evidence="2" id="KW-0418">Kinase</keyword>
<dbReference type="InterPro" id="IPR011009">
    <property type="entry name" value="Kinase-like_dom_sf"/>
</dbReference>